<dbReference type="AlphaFoldDB" id="A0A839QA00"/>
<organism evidence="2 3">
    <name type="scientific">Mycolicibacterium iranicum</name>
    <name type="common">Mycobacterium iranicum</name>
    <dbReference type="NCBI Taxonomy" id="912594"/>
    <lineage>
        <taxon>Bacteria</taxon>
        <taxon>Bacillati</taxon>
        <taxon>Actinomycetota</taxon>
        <taxon>Actinomycetes</taxon>
        <taxon>Mycobacteriales</taxon>
        <taxon>Mycobacteriaceae</taxon>
        <taxon>Mycolicibacterium</taxon>
    </lineage>
</organism>
<reference evidence="2 3" key="1">
    <citation type="submission" date="2020-08" db="EMBL/GenBank/DDBJ databases">
        <title>The Agave Microbiome: Exploring the role of microbial communities in plant adaptations to desert environments.</title>
        <authorList>
            <person name="Partida-Martinez L.P."/>
        </authorList>
    </citation>
    <scope>NUCLEOTIDE SEQUENCE [LARGE SCALE GENOMIC DNA]</scope>
    <source>
        <strain evidence="2 3">AT2.18</strain>
    </source>
</reference>
<evidence type="ECO:0000313" key="2">
    <source>
        <dbReference type="EMBL" id="MBB2992790.1"/>
    </source>
</evidence>
<evidence type="ECO:0000313" key="3">
    <source>
        <dbReference type="Proteomes" id="UP000550501"/>
    </source>
</evidence>
<name>A0A839QA00_MYCIR</name>
<dbReference type="InterPro" id="IPR041581">
    <property type="entry name" value="Glyoxalase_6"/>
</dbReference>
<dbReference type="Pfam" id="PF18029">
    <property type="entry name" value="Glyoxalase_6"/>
    <property type="match status" value="2"/>
</dbReference>
<sequence>MTDNVAVVVVESRDPLRLGLYWATLLGCCLPTGAKTSGGEVVQIGGGAVLEFVPASVSKAEKNRQHLDLTSKSEEHQASLVERACALGAERVDIGQGSVPWIVLADPEGNEFCVLEPREEYKECGPVAAVVTDARDPLSVSRFWSSAVNAPLVRTHPGYVSLRHQGGLGLEFVRNPSPPQRQGQLHLRLRASHDPPAGMSGAVSCSICTQSLTALVDPENNHFCLSGP</sequence>
<comment type="caution">
    <text evidence="2">The sequence shown here is derived from an EMBL/GenBank/DDBJ whole genome shotgun (WGS) entry which is preliminary data.</text>
</comment>
<dbReference type="InterPro" id="IPR029068">
    <property type="entry name" value="Glyas_Bleomycin-R_OHBP_Dase"/>
</dbReference>
<dbReference type="EMBL" id="JACHVU010000011">
    <property type="protein sequence ID" value="MBB2992790.1"/>
    <property type="molecule type" value="Genomic_DNA"/>
</dbReference>
<keyword evidence="3" id="KW-1185">Reference proteome</keyword>
<dbReference type="Gene3D" id="3.10.180.10">
    <property type="entry name" value="2,3-Dihydroxybiphenyl 1,2-Dioxygenase, domain 1"/>
    <property type="match status" value="2"/>
</dbReference>
<feature type="domain" description="Glyoxalase-like" evidence="1">
    <location>
        <begin position="8"/>
        <end position="115"/>
    </location>
</feature>
<dbReference type="Proteomes" id="UP000550501">
    <property type="component" value="Unassembled WGS sequence"/>
</dbReference>
<proteinExistence type="predicted"/>
<dbReference type="SUPFAM" id="SSF54593">
    <property type="entry name" value="Glyoxalase/Bleomycin resistance protein/Dihydroxybiphenyl dioxygenase"/>
    <property type="match status" value="1"/>
</dbReference>
<protein>
    <recommendedName>
        <fullName evidence="1">Glyoxalase-like domain-containing protein</fullName>
    </recommendedName>
</protein>
<dbReference type="PANTHER" id="PTHR35908:SF1">
    <property type="entry name" value="CONSERVED PROTEIN"/>
    <property type="match status" value="1"/>
</dbReference>
<dbReference type="PANTHER" id="PTHR35908">
    <property type="entry name" value="HYPOTHETICAL FUSION PROTEIN"/>
    <property type="match status" value="1"/>
</dbReference>
<evidence type="ECO:0000259" key="1">
    <source>
        <dbReference type="Pfam" id="PF18029"/>
    </source>
</evidence>
<gene>
    <name evidence="2" type="ORF">FHR72_004294</name>
</gene>
<accession>A0A839QA00</accession>
<dbReference type="RefSeq" id="WP_183471835.1">
    <property type="nucleotide sequence ID" value="NZ_JACHVU010000011.1"/>
</dbReference>
<feature type="domain" description="Glyoxalase-like" evidence="1">
    <location>
        <begin position="130"/>
        <end position="225"/>
    </location>
</feature>